<dbReference type="InterPro" id="IPR052557">
    <property type="entry name" value="CAP/Cytokinesis_protein"/>
</dbReference>
<dbReference type="Pfam" id="PF01841">
    <property type="entry name" value="Transglut_core"/>
    <property type="match status" value="1"/>
</dbReference>
<dbReference type="OrthoDB" id="9788327at2"/>
<comment type="caution">
    <text evidence="2">The sequence shown here is derived from an EMBL/GenBank/DDBJ whole genome shotgun (WGS) entry which is preliminary data.</text>
</comment>
<dbReference type="SUPFAM" id="SSF54001">
    <property type="entry name" value="Cysteine proteinases"/>
    <property type="match status" value="1"/>
</dbReference>
<protein>
    <submittedName>
        <fullName evidence="2">Transglutaminase</fullName>
    </submittedName>
</protein>
<dbReference type="Gene3D" id="3.10.620.30">
    <property type="match status" value="1"/>
</dbReference>
<dbReference type="PANTHER" id="PTHR46333:SF2">
    <property type="entry name" value="CYTOKINESIS PROTEIN 3"/>
    <property type="match status" value="1"/>
</dbReference>
<feature type="domain" description="Transglutaminase-like" evidence="1">
    <location>
        <begin position="175"/>
        <end position="231"/>
    </location>
</feature>
<dbReference type="Proteomes" id="UP000325218">
    <property type="component" value="Unassembled WGS sequence"/>
</dbReference>
<gene>
    <name evidence="2" type="ORF">FRY98_27345</name>
</gene>
<evidence type="ECO:0000313" key="3">
    <source>
        <dbReference type="Proteomes" id="UP000325218"/>
    </source>
</evidence>
<keyword evidence="3" id="KW-1185">Reference proteome</keyword>
<name>A0A5D0CK42_9BACL</name>
<evidence type="ECO:0000313" key="2">
    <source>
        <dbReference type="EMBL" id="TYA10296.1"/>
    </source>
</evidence>
<sequence>MGQGTTRRWMTAGLLGAVLVGSVPANWSTISVFASTESKAYVTSADAVQQEMAAGLKARATSMTIKYKGPTKQLEKLLKQAMEGALESDPYTKYVVEGYAYTWRGTAGMAKIHLNVDYRETAENTRFVDQKAAEILKRIITPDMNSHQRVKAIHDYVVQNLEYDKELKKYTAYEALKSGQAVCQGYTLLTYKLLKGAGIENRIVEGVAGGQLHAWNLVRLENRWYHLDTTWNDPLSAPKDGIRYEYYLQTDAQMRKDHHWTASRYPAAATLYREVVRGLANRGGADAEAYRNLERQLGFELYDPDSAVRTAAELKEKVRQELRAGGLTVTVRYAGAEDLLVENLGTLYDLRSIDHIQYFAEPLDGTGDLRVEIHWETD</sequence>
<dbReference type="PANTHER" id="PTHR46333">
    <property type="entry name" value="CYTOKINESIS PROTEIN 3"/>
    <property type="match status" value="1"/>
</dbReference>
<evidence type="ECO:0000259" key="1">
    <source>
        <dbReference type="SMART" id="SM00460"/>
    </source>
</evidence>
<dbReference type="InterPro" id="IPR002931">
    <property type="entry name" value="Transglutaminase-like"/>
</dbReference>
<dbReference type="GO" id="GO:0005737">
    <property type="term" value="C:cytoplasm"/>
    <property type="evidence" value="ECO:0007669"/>
    <property type="project" value="TreeGrafter"/>
</dbReference>
<organism evidence="2 3">
    <name type="scientific">Paenibacillus faecis</name>
    <dbReference type="NCBI Taxonomy" id="862114"/>
    <lineage>
        <taxon>Bacteria</taxon>
        <taxon>Bacillati</taxon>
        <taxon>Bacillota</taxon>
        <taxon>Bacilli</taxon>
        <taxon>Bacillales</taxon>
        <taxon>Paenibacillaceae</taxon>
        <taxon>Paenibacillus</taxon>
    </lineage>
</organism>
<reference evidence="2 3" key="1">
    <citation type="submission" date="2019-08" db="EMBL/GenBank/DDBJ databases">
        <title>Genome sequencing of Paenibacillus faecis DSM 23593(T).</title>
        <authorList>
            <person name="Kook J.-K."/>
            <person name="Park S.-N."/>
            <person name="Lim Y.K."/>
        </authorList>
    </citation>
    <scope>NUCLEOTIDE SEQUENCE [LARGE SCALE GENOMIC DNA]</scope>
    <source>
        <strain evidence="2 3">DSM 23593</strain>
    </source>
</reference>
<dbReference type="SMART" id="SM00460">
    <property type="entry name" value="TGc"/>
    <property type="match status" value="1"/>
</dbReference>
<dbReference type="RefSeq" id="WP_148457864.1">
    <property type="nucleotide sequence ID" value="NZ_VSDO01000006.1"/>
</dbReference>
<dbReference type="AlphaFoldDB" id="A0A5D0CK42"/>
<dbReference type="EMBL" id="VSDO01000006">
    <property type="protein sequence ID" value="TYA10296.1"/>
    <property type="molecule type" value="Genomic_DNA"/>
</dbReference>
<proteinExistence type="predicted"/>
<dbReference type="InterPro" id="IPR038765">
    <property type="entry name" value="Papain-like_cys_pep_sf"/>
</dbReference>
<accession>A0A5D0CK42</accession>